<comment type="caution">
    <text evidence="1">The sequence shown here is derived from an EMBL/GenBank/DDBJ whole genome shotgun (WGS) entry which is preliminary data.</text>
</comment>
<accession>A0A0C2W506</accession>
<dbReference type="PATRIC" id="fig|220754.4.peg.993"/>
<organism evidence="1 2">
    <name type="scientific">Jeotgalibacillus campisalis</name>
    <dbReference type="NCBI Taxonomy" id="220754"/>
    <lineage>
        <taxon>Bacteria</taxon>
        <taxon>Bacillati</taxon>
        <taxon>Bacillota</taxon>
        <taxon>Bacilli</taxon>
        <taxon>Bacillales</taxon>
        <taxon>Caryophanaceae</taxon>
        <taxon>Jeotgalibacillus</taxon>
    </lineage>
</organism>
<dbReference type="OrthoDB" id="9919874at2"/>
<dbReference type="AlphaFoldDB" id="A0A0C2W506"/>
<name>A0A0C2W506_9BACL</name>
<dbReference type="Proteomes" id="UP000031972">
    <property type="component" value="Unassembled WGS sequence"/>
</dbReference>
<protein>
    <submittedName>
        <fullName evidence="1">Uncharacterized protein</fullName>
    </submittedName>
</protein>
<keyword evidence="2" id="KW-1185">Reference proteome</keyword>
<evidence type="ECO:0000313" key="2">
    <source>
        <dbReference type="Proteomes" id="UP000031972"/>
    </source>
</evidence>
<dbReference type="RefSeq" id="WP_041055467.1">
    <property type="nucleotide sequence ID" value="NZ_JXRR01000008.1"/>
</dbReference>
<evidence type="ECO:0000313" key="1">
    <source>
        <dbReference type="EMBL" id="KIL51093.1"/>
    </source>
</evidence>
<reference evidence="1 2" key="1">
    <citation type="submission" date="2015-01" db="EMBL/GenBank/DDBJ databases">
        <title>Jeotgalibacillus campisalis genome sequencing.</title>
        <authorList>
            <person name="Goh K.M."/>
            <person name="Chan K.-G."/>
            <person name="Yaakop A.S."/>
            <person name="Ee R."/>
            <person name="Gan H.M."/>
            <person name="Chan C.S."/>
        </authorList>
    </citation>
    <scope>NUCLEOTIDE SEQUENCE [LARGE SCALE GENOMIC DNA]</scope>
    <source>
        <strain evidence="1 2">SF-57</strain>
    </source>
</reference>
<sequence>MTNGKNFVVKKQSGHLRVSKSSFDLLKERHEKEMNDLYERLQELLEEFKTCHYFHEQREVQ</sequence>
<proteinExistence type="predicted"/>
<dbReference type="EMBL" id="JXRR01000008">
    <property type="protein sequence ID" value="KIL51093.1"/>
    <property type="molecule type" value="Genomic_DNA"/>
</dbReference>
<gene>
    <name evidence="1" type="ORF">KR50_09740</name>
</gene>